<name>A0ABP7D0E7_9MICC</name>
<feature type="region of interest" description="Disordered" evidence="1">
    <location>
        <begin position="1"/>
        <end position="43"/>
    </location>
</feature>
<organism evidence="2 3">
    <name type="scientific">Zhihengliuella alba</name>
    <dbReference type="NCBI Taxonomy" id="547018"/>
    <lineage>
        <taxon>Bacteria</taxon>
        <taxon>Bacillati</taxon>
        <taxon>Actinomycetota</taxon>
        <taxon>Actinomycetes</taxon>
        <taxon>Micrococcales</taxon>
        <taxon>Micrococcaceae</taxon>
        <taxon>Zhihengliuella</taxon>
    </lineage>
</organism>
<gene>
    <name evidence="2" type="ORF">GCM10022377_10130</name>
</gene>
<evidence type="ECO:0008006" key="4">
    <source>
        <dbReference type="Google" id="ProtNLM"/>
    </source>
</evidence>
<protein>
    <recommendedName>
        <fullName evidence="4">DUF4355 domain-containing protein</fullName>
    </recommendedName>
</protein>
<feature type="region of interest" description="Disordered" evidence="1">
    <location>
        <begin position="130"/>
        <end position="167"/>
    </location>
</feature>
<evidence type="ECO:0000256" key="1">
    <source>
        <dbReference type="SAM" id="MobiDB-lite"/>
    </source>
</evidence>
<feature type="compositionally biased region" description="Basic and acidic residues" evidence="1">
    <location>
        <begin position="33"/>
        <end position="43"/>
    </location>
</feature>
<accession>A0ABP7D0E7</accession>
<comment type="caution">
    <text evidence="2">The sequence shown here is derived from an EMBL/GenBank/DDBJ whole genome shotgun (WGS) entry which is preliminary data.</text>
</comment>
<proteinExistence type="predicted"/>
<dbReference type="RefSeq" id="WP_344880832.1">
    <property type="nucleotide sequence ID" value="NZ_BAABCJ010000001.1"/>
</dbReference>
<dbReference type="Proteomes" id="UP001501536">
    <property type="component" value="Unassembled WGS sequence"/>
</dbReference>
<evidence type="ECO:0000313" key="2">
    <source>
        <dbReference type="EMBL" id="GAA3699099.1"/>
    </source>
</evidence>
<evidence type="ECO:0000313" key="3">
    <source>
        <dbReference type="Proteomes" id="UP001501536"/>
    </source>
</evidence>
<keyword evidence="3" id="KW-1185">Reference proteome</keyword>
<reference evidence="3" key="1">
    <citation type="journal article" date="2019" name="Int. J. Syst. Evol. Microbiol.">
        <title>The Global Catalogue of Microorganisms (GCM) 10K type strain sequencing project: providing services to taxonomists for standard genome sequencing and annotation.</title>
        <authorList>
            <consortium name="The Broad Institute Genomics Platform"/>
            <consortium name="The Broad Institute Genome Sequencing Center for Infectious Disease"/>
            <person name="Wu L."/>
            <person name="Ma J."/>
        </authorList>
    </citation>
    <scope>NUCLEOTIDE SEQUENCE [LARGE SCALE GENOMIC DNA]</scope>
    <source>
        <strain evidence="3">JCM 16961</strain>
    </source>
</reference>
<dbReference type="EMBL" id="BAABCJ010000001">
    <property type="protein sequence ID" value="GAA3699099.1"/>
    <property type="molecule type" value="Genomic_DNA"/>
</dbReference>
<sequence>MSEQNTENPTVEPEAIAPESTETENAEAPELGDAGKKAIQAERDARKAAEKAAAEYKAKLKEIEDANLSEVEKANRLAAESAAELAALRTESLRSRVALEKGVPADLVGFLTGDTEEDIAAKADLLMSRLTAPKSPKPDLSQGAKGGDKKSSTGDQFADFFTSKLSS</sequence>